<evidence type="ECO:0000259" key="1">
    <source>
        <dbReference type="Pfam" id="PF03880"/>
    </source>
</evidence>
<dbReference type="HOGENOM" id="CLU_831260_0_0_12"/>
<dbReference type="EMBL" id="CP006939">
    <property type="protein sequence ID" value="AHC16172.1"/>
    <property type="molecule type" value="Genomic_DNA"/>
</dbReference>
<feature type="domain" description="DEAD box helicase DbpA/CsdA RNA-binding" evidence="1">
    <location>
        <begin position="259"/>
        <end position="328"/>
    </location>
</feature>
<dbReference type="AlphaFoldDB" id="V5WK34"/>
<dbReference type="Gene3D" id="3.30.70.330">
    <property type="match status" value="1"/>
</dbReference>
<gene>
    <name evidence="2" type="ORF">L21SP2_2822</name>
</gene>
<accession>V5WK34</accession>
<keyword evidence="3" id="KW-1185">Reference proteome</keyword>
<dbReference type="KEGG" id="slr:L21SP2_2822"/>
<reference evidence="2 3" key="1">
    <citation type="journal article" date="2015" name="Stand. Genomic Sci.">
        <title>Complete genome sequence and description of Salinispira pacifica gen. nov., sp. nov., a novel spirochaete isolated form a hypersaline microbial mat.</title>
        <authorList>
            <person name="Ben Hania W."/>
            <person name="Joseph M."/>
            <person name="Schumann P."/>
            <person name="Bunk B."/>
            <person name="Fiebig A."/>
            <person name="Sproer C."/>
            <person name="Klenk H.P."/>
            <person name="Fardeau M.L."/>
            <person name="Spring S."/>
        </authorList>
    </citation>
    <scope>NUCLEOTIDE SEQUENCE [LARGE SCALE GENOMIC DNA]</scope>
    <source>
        <strain evidence="2 3">L21-RPul-D2</strain>
    </source>
</reference>
<sequence>MLFSARDHIINYNDRIPYYAIIQFCASALQKSEQRKHAEAPQGLIVVQRESDIDRFFSLTADHRPAWQVVTSAGNTRDLQIPQSSPELIIGSSASVIDLIRRQDIVPENIGLMIIIEANQENSFWIDIEFILTKTYMRNITAIFSPELHENHYGIMSYLRKPVTHQLQQWLNQQQEMIMAKRDNQINEEQLSDQLAGILKEIHENEDPQELDEFRRVFKKNVSVFKRAYVAAYMLKYFNAGGKRPSKRRRESNANMTSVFIGIGRTRRVYPRDIVGLVLDKTSLQREDIGNIKILDNYSFADINKEKTDEVISVLNGIEYRGRTLNVNYAKKKN</sequence>
<evidence type="ECO:0000313" key="3">
    <source>
        <dbReference type="Proteomes" id="UP000018680"/>
    </source>
</evidence>
<dbReference type="Pfam" id="PF03880">
    <property type="entry name" value="DbpA"/>
    <property type="match status" value="1"/>
</dbReference>
<dbReference type="CDD" id="cd12252">
    <property type="entry name" value="RRM_DbpA"/>
    <property type="match status" value="1"/>
</dbReference>
<dbReference type="Proteomes" id="UP000018680">
    <property type="component" value="Chromosome"/>
</dbReference>
<protein>
    <recommendedName>
        <fullName evidence="1">DEAD box helicase DbpA/CsdA RNA-binding domain-containing protein</fullName>
    </recommendedName>
</protein>
<organism evidence="2 3">
    <name type="scientific">Salinispira pacifica</name>
    <dbReference type="NCBI Taxonomy" id="1307761"/>
    <lineage>
        <taxon>Bacteria</taxon>
        <taxon>Pseudomonadati</taxon>
        <taxon>Spirochaetota</taxon>
        <taxon>Spirochaetia</taxon>
        <taxon>Spirochaetales</taxon>
        <taxon>Spirochaetaceae</taxon>
        <taxon>Salinispira</taxon>
    </lineage>
</organism>
<proteinExistence type="predicted"/>
<dbReference type="InterPro" id="IPR012677">
    <property type="entry name" value="Nucleotide-bd_a/b_plait_sf"/>
</dbReference>
<dbReference type="STRING" id="1307761.L21SP2_2822"/>
<dbReference type="eggNOG" id="COG0724">
    <property type="taxonomic scope" value="Bacteria"/>
</dbReference>
<dbReference type="InterPro" id="IPR005580">
    <property type="entry name" value="DbpA/CsdA_RNA-bd_dom"/>
</dbReference>
<evidence type="ECO:0000313" key="2">
    <source>
        <dbReference type="EMBL" id="AHC16172.1"/>
    </source>
</evidence>
<name>V5WK34_9SPIO</name>